<dbReference type="Proteomes" id="UP001151760">
    <property type="component" value="Unassembled WGS sequence"/>
</dbReference>
<protein>
    <submittedName>
        <fullName evidence="2">Replication protein A 70 kDa DNA-binding subunit B</fullName>
    </submittedName>
</protein>
<feature type="non-terminal residue" evidence="2">
    <location>
        <position position="388"/>
    </location>
</feature>
<dbReference type="InterPro" id="IPR012340">
    <property type="entry name" value="NA-bd_OB-fold"/>
</dbReference>
<name>A0ABQ5EG10_9ASTR</name>
<reference evidence="2" key="2">
    <citation type="submission" date="2022-01" db="EMBL/GenBank/DDBJ databases">
        <authorList>
            <person name="Yamashiro T."/>
            <person name="Shiraishi A."/>
            <person name="Satake H."/>
            <person name="Nakayama K."/>
        </authorList>
    </citation>
    <scope>NUCLEOTIDE SEQUENCE</scope>
</reference>
<evidence type="ECO:0000313" key="3">
    <source>
        <dbReference type="Proteomes" id="UP001151760"/>
    </source>
</evidence>
<keyword evidence="2" id="KW-0238">DNA-binding</keyword>
<dbReference type="Pfam" id="PF02721">
    <property type="entry name" value="DUF223"/>
    <property type="match status" value="1"/>
</dbReference>
<proteinExistence type="predicted"/>
<reference evidence="2" key="1">
    <citation type="journal article" date="2022" name="Int. J. Mol. Sci.">
        <title>Draft Genome of Tanacetum Coccineum: Genomic Comparison of Closely Related Tanacetum-Family Plants.</title>
        <authorList>
            <person name="Yamashiro T."/>
            <person name="Shiraishi A."/>
            <person name="Nakayama K."/>
            <person name="Satake H."/>
        </authorList>
    </citation>
    <scope>NUCLEOTIDE SEQUENCE</scope>
</reference>
<evidence type="ECO:0000259" key="1">
    <source>
        <dbReference type="Pfam" id="PF02721"/>
    </source>
</evidence>
<dbReference type="CDD" id="cd04481">
    <property type="entry name" value="RPA1_DBD_B_like"/>
    <property type="match status" value="1"/>
</dbReference>
<evidence type="ECO:0000313" key="2">
    <source>
        <dbReference type="EMBL" id="GJT49820.1"/>
    </source>
</evidence>
<dbReference type="PANTHER" id="PTHR47165:SF4">
    <property type="entry name" value="OS03G0429900 PROTEIN"/>
    <property type="match status" value="1"/>
</dbReference>
<accession>A0ABQ5EG10</accession>
<dbReference type="PANTHER" id="PTHR47165">
    <property type="entry name" value="OS03G0429900 PROTEIN"/>
    <property type="match status" value="1"/>
</dbReference>
<keyword evidence="3" id="KW-1185">Reference proteome</keyword>
<organism evidence="2 3">
    <name type="scientific">Tanacetum coccineum</name>
    <dbReference type="NCBI Taxonomy" id="301880"/>
    <lineage>
        <taxon>Eukaryota</taxon>
        <taxon>Viridiplantae</taxon>
        <taxon>Streptophyta</taxon>
        <taxon>Embryophyta</taxon>
        <taxon>Tracheophyta</taxon>
        <taxon>Spermatophyta</taxon>
        <taxon>Magnoliopsida</taxon>
        <taxon>eudicotyledons</taxon>
        <taxon>Gunneridae</taxon>
        <taxon>Pentapetalae</taxon>
        <taxon>asterids</taxon>
        <taxon>campanulids</taxon>
        <taxon>Asterales</taxon>
        <taxon>Asteraceae</taxon>
        <taxon>Asteroideae</taxon>
        <taxon>Anthemideae</taxon>
        <taxon>Anthemidinae</taxon>
        <taxon>Tanacetum</taxon>
    </lineage>
</organism>
<dbReference type="Gene3D" id="2.40.50.140">
    <property type="entry name" value="Nucleic acid-binding proteins"/>
    <property type="match status" value="2"/>
</dbReference>
<dbReference type="InterPro" id="IPR003871">
    <property type="entry name" value="RFA1B/D_OB_1st"/>
</dbReference>
<dbReference type="SUPFAM" id="SSF50249">
    <property type="entry name" value="Nucleic acid-binding proteins"/>
    <property type="match status" value="2"/>
</dbReference>
<dbReference type="EMBL" id="BQNB010016269">
    <property type="protein sequence ID" value="GJT49820.1"/>
    <property type="molecule type" value="Genomic_DNA"/>
</dbReference>
<gene>
    <name evidence="2" type="ORF">Tco_0975977</name>
</gene>
<dbReference type="GO" id="GO:0003677">
    <property type="term" value="F:DNA binding"/>
    <property type="evidence" value="ECO:0007669"/>
    <property type="project" value="UniProtKB-KW"/>
</dbReference>
<feature type="domain" description="Replication protein A 70 kDa DNA-binding subunit B/D first OB fold" evidence="1">
    <location>
        <begin position="5"/>
        <end position="109"/>
    </location>
</feature>
<sequence length="388" mass="43560">MEQNLTQLCDLDPMKDDTKILVRCISIWKSHPLGKPNEVWSLDAVLQDEQGNRVQATIKGKHISKFQLLLDEGACYRIGNLGVGENSGKWPLLNHKFKLNFFQGTTVTRVGSFDNNPHGFKFEHFTSFTSRTFKETELCDVIGTVVSVSDAIPFNNYGKDQLRRTIILEDVHGNQLQCCFFDAWCNKFAKLHDQRESMGHVVMILQLCKVKYFNGVPSVGPAMYSTKLYLNDDIQEIAAFKQRFTGRVRLVRGLSPPRGACSRFTGRVRLVSWFITTRAEGLGLVGLAAPKDALVCLSHGQGAFGYAYNTKGYLFLWLTPHKGAFACVNEPKGAFGIGSAARGCVWFVFSPNRIWDKGAFGLADLHQGVRLGLEKTTKWDPFGWFSRN</sequence>
<comment type="caution">
    <text evidence="2">The sequence shown here is derived from an EMBL/GenBank/DDBJ whole genome shotgun (WGS) entry which is preliminary data.</text>
</comment>
<dbReference type="CDD" id="cd04480">
    <property type="entry name" value="RPA1_DBD_A_like"/>
    <property type="match status" value="1"/>
</dbReference>